<name>A0A1F2P9J1_9EURY</name>
<dbReference type="Proteomes" id="UP000186940">
    <property type="component" value="Unassembled WGS sequence"/>
</dbReference>
<organism evidence="2 3">
    <name type="scientific">Candidatus Syntropharchaeum caldarium</name>
    <dbReference type="NCBI Taxonomy" id="1838285"/>
    <lineage>
        <taxon>Archaea</taxon>
        <taxon>Methanobacteriati</taxon>
        <taxon>Methanobacteriota</taxon>
        <taxon>Stenosarchaea group</taxon>
        <taxon>Methanomicrobia</taxon>
        <taxon>Methanosarcinales</taxon>
        <taxon>ANME-2 cluster</taxon>
        <taxon>Candidatus Syntropharchaeum</taxon>
    </lineage>
</organism>
<gene>
    <name evidence="2" type="ORF">SCAL_000568</name>
</gene>
<comment type="caution">
    <text evidence="2">The sequence shown here is derived from an EMBL/GenBank/DDBJ whole genome shotgun (WGS) entry which is preliminary data.</text>
</comment>
<reference evidence="2" key="1">
    <citation type="submission" date="2016-05" db="EMBL/GenBank/DDBJ databases">
        <title>Microbial consortia oxidize butane by reversing methanogenesis.</title>
        <authorList>
            <person name="Laso-Perez R."/>
            <person name="Richter M."/>
            <person name="Wegener G."/>
            <person name="Musat F."/>
        </authorList>
    </citation>
    <scope>NUCLEOTIDE SEQUENCE [LARGE SCALE GENOMIC DNA]</scope>
    <source>
        <strain evidence="2">BOX2</strain>
    </source>
</reference>
<feature type="region of interest" description="Disordered" evidence="1">
    <location>
        <begin position="1"/>
        <end position="20"/>
    </location>
</feature>
<dbReference type="AlphaFoldDB" id="A0A1F2P9J1"/>
<evidence type="ECO:0000313" key="2">
    <source>
        <dbReference type="EMBL" id="OFV67928.1"/>
    </source>
</evidence>
<evidence type="ECO:0000256" key="1">
    <source>
        <dbReference type="SAM" id="MobiDB-lite"/>
    </source>
</evidence>
<protein>
    <submittedName>
        <fullName evidence="2">Uncharacterized protein</fullName>
    </submittedName>
</protein>
<proteinExistence type="predicted"/>
<sequence length="72" mass="8155">MGKEEGMRSMSEDGNLRGSDRRLSMMGQLHELLESWIIEVEKEKKRGVLNENCSYRGKRADTEVPAESNPSA</sequence>
<dbReference type="STRING" id="1838285.SCAL_000568"/>
<evidence type="ECO:0000313" key="3">
    <source>
        <dbReference type="Proteomes" id="UP000186940"/>
    </source>
</evidence>
<dbReference type="EMBL" id="LYOS01000002">
    <property type="protein sequence ID" value="OFV67928.1"/>
    <property type="molecule type" value="Genomic_DNA"/>
</dbReference>
<keyword evidence="3" id="KW-1185">Reference proteome</keyword>
<accession>A0A1F2P9J1</accession>